<feature type="domain" description="SGNH" evidence="3">
    <location>
        <begin position="377"/>
        <end position="584"/>
    </location>
</feature>
<reference evidence="4 5" key="1">
    <citation type="journal article" date="2019" name="Int. J. Syst. Evol. Microbiol.">
        <title>The Global Catalogue of Microorganisms (GCM) 10K type strain sequencing project: providing services to taxonomists for standard genome sequencing and annotation.</title>
        <authorList>
            <consortium name="The Broad Institute Genomics Platform"/>
            <consortium name="The Broad Institute Genome Sequencing Center for Infectious Disease"/>
            <person name="Wu L."/>
            <person name="Ma J."/>
        </authorList>
    </citation>
    <scope>NUCLEOTIDE SEQUENCE [LARGE SCALE GENOMIC DNA]</scope>
    <source>
        <strain evidence="4 5">JCM 15503</strain>
    </source>
</reference>
<evidence type="ECO:0000259" key="3">
    <source>
        <dbReference type="Pfam" id="PF19040"/>
    </source>
</evidence>
<keyword evidence="4" id="KW-0808">Transferase</keyword>
<accession>A0ABN1JIM2</accession>
<organism evidence="4 5">
    <name type="scientific">Ideonella azotifigens</name>
    <dbReference type="NCBI Taxonomy" id="513160"/>
    <lineage>
        <taxon>Bacteria</taxon>
        <taxon>Pseudomonadati</taxon>
        <taxon>Pseudomonadota</taxon>
        <taxon>Betaproteobacteria</taxon>
        <taxon>Burkholderiales</taxon>
        <taxon>Sphaerotilaceae</taxon>
        <taxon>Ideonella</taxon>
    </lineage>
</organism>
<dbReference type="SUPFAM" id="SSF52266">
    <property type="entry name" value="SGNH hydrolase"/>
    <property type="match status" value="1"/>
</dbReference>
<evidence type="ECO:0000313" key="4">
    <source>
        <dbReference type="EMBL" id="GAA0740574.1"/>
    </source>
</evidence>
<feature type="transmembrane region" description="Helical" evidence="1">
    <location>
        <begin position="258"/>
        <end position="278"/>
    </location>
</feature>
<dbReference type="InterPro" id="IPR050879">
    <property type="entry name" value="Acyltransferase_3"/>
</dbReference>
<feature type="transmembrane region" description="Helical" evidence="1">
    <location>
        <begin position="80"/>
        <end position="99"/>
    </location>
</feature>
<dbReference type="Pfam" id="PF01757">
    <property type="entry name" value="Acyl_transf_3"/>
    <property type="match status" value="1"/>
</dbReference>
<dbReference type="PANTHER" id="PTHR23028:SF53">
    <property type="entry name" value="ACYL_TRANSF_3 DOMAIN-CONTAINING PROTEIN"/>
    <property type="match status" value="1"/>
</dbReference>
<keyword evidence="5" id="KW-1185">Reference proteome</keyword>
<feature type="transmembrane region" description="Helical" evidence="1">
    <location>
        <begin position="7"/>
        <end position="28"/>
    </location>
</feature>
<protein>
    <submittedName>
        <fullName evidence="4">Acyltransferase family protein</fullName>
    </submittedName>
</protein>
<feature type="domain" description="Acyltransferase 3" evidence="2">
    <location>
        <begin position="7"/>
        <end position="300"/>
    </location>
</feature>
<evidence type="ECO:0000313" key="5">
    <source>
        <dbReference type="Proteomes" id="UP001500279"/>
    </source>
</evidence>
<dbReference type="PANTHER" id="PTHR23028">
    <property type="entry name" value="ACETYLTRANSFERASE"/>
    <property type="match status" value="1"/>
</dbReference>
<proteinExistence type="predicted"/>
<gene>
    <name evidence="4" type="ORF">GCM10009107_02320</name>
</gene>
<keyword evidence="1" id="KW-0812">Transmembrane</keyword>
<feature type="transmembrane region" description="Helical" evidence="1">
    <location>
        <begin position="316"/>
        <end position="336"/>
    </location>
</feature>
<dbReference type="Proteomes" id="UP001500279">
    <property type="component" value="Unassembled WGS sequence"/>
</dbReference>
<dbReference type="InterPro" id="IPR002656">
    <property type="entry name" value="Acyl_transf_3_dom"/>
</dbReference>
<keyword evidence="1" id="KW-0472">Membrane</keyword>
<feature type="transmembrane region" description="Helical" evidence="1">
    <location>
        <begin position="139"/>
        <end position="158"/>
    </location>
</feature>
<dbReference type="EMBL" id="BAAAEW010000003">
    <property type="protein sequence ID" value="GAA0740574.1"/>
    <property type="molecule type" value="Genomic_DNA"/>
</dbReference>
<keyword evidence="4" id="KW-0012">Acyltransferase</keyword>
<keyword evidence="1" id="KW-1133">Transmembrane helix</keyword>
<feature type="transmembrane region" description="Helical" evidence="1">
    <location>
        <begin position="219"/>
        <end position="237"/>
    </location>
</feature>
<evidence type="ECO:0000259" key="2">
    <source>
        <dbReference type="Pfam" id="PF01757"/>
    </source>
</evidence>
<feature type="transmembrane region" description="Helical" evidence="1">
    <location>
        <begin position="284"/>
        <end position="304"/>
    </location>
</feature>
<dbReference type="GO" id="GO:0016746">
    <property type="term" value="F:acyltransferase activity"/>
    <property type="evidence" value="ECO:0007669"/>
    <property type="project" value="UniProtKB-KW"/>
</dbReference>
<evidence type="ECO:0000256" key="1">
    <source>
        <dbReference type="SAM" id="Phobius"/>
    </source>
</evidence>
<dbReference type="InterPro" id="IPR043968">
    <property type="entry name" value="SGNH"/>
</dbReference>
<dbReference type="Pfam" id="PF19040">
    <property type="entry name" value="SGNH"/>
    <property type="match status" value="1"/>
</dbReference>
<feature type="transmembrane region" description="Helical" evidence="1">
    <location>
        <begin position="48"/>
        <end position="68"/>
    </location>
</feature>
<sequence length="614" mass="66783">MPGFPGGFIGVDVFFVISGFLITSLLLAELKTGGIALGAFYVRRMRRILPALLVVVLAVVAAGTCLLFPKDLRDLGRSLAGLALMSSNLFFWLDAGYFAANAHHRPLLHTWSLSVEEQFYLLYPALLWLVCAKARWRPFWMIAGLALASFAACVVAAYRWPDAGYFLLPFRAWELLAGALAATSRRTLPARWAGPGSALGLALILFSACRFSAETRFPGYAALMPVAGAVLVLQSGLTEGIWVSRVLASRVPVTLGRWSYSLYLWHWPLIVFYELHFLQPPDGLARGFLGAGALGLAVLSYRFVEQPARHARLSGLRVSAAAMTGLMLVFGAGYGLHWSKGLPERFEARGETFPGEALYHPETCFFVSGFVAGNWSERACTFGQASPAAKRVLIWGDSYAAHYVPGLEALRLTTFRLTQVTYAGCGPLMPAPVGDRKDCAAFNQFALARIAELKPDLVLIGARWNRYRDMASLEGSLRRSLTELARLGIPVLVLGESPTYSAEVPVIRDILRVRGLPDDFFRPASDFKAEPVLRHTAAARLASWFSVRDRLCVGEQCRIAVNGQSLYWDDGHLTAAGSELVARSLSERIACALGPAASACAPGPLAAIQPGLLD</sequence>
<comment type="caution">
    <text evidence="4">The sequence shown here is derived from an EMBL/GenBank/DDBJ whole genome shotgun (WGS) entry which is preliminary data.</text>
</comment>
<name>A0ABN1JIM2_9BURK</name>